<name>A0ABU9Z2Q5_9RHOO</name>
<comment type="caution">
    <text evidence="1">The sequence shown here is derived from an EMBL/GenBank/DDBJ whole genome shotgun (WGS) entry which is preliminary data.</text>
</comment>
<dbReference type="EMBL" id="JBDIVE010000010">
    <property type="protein sequence ID" value="MEN3070139.1"/>
    <property type="molecule type" value="Genomic_DNA"/>
</dbReference>
<keyword evidence="2" id="KW-1185">Reference proteome</keyword>
<evidence type="ECO:0000313" key="2">
    <source>
        <dbReference type="Proteomes" id="UP001410394"/>
    </source>
</evidence>
<accession>A0ABU9Z2Q5</accession>
<sequence length="121" mass="14297">MERSFENWQARLPIELQDMVIAPAYIESFHDDSIPASKWRGYDSSGEICYYRHTYTLWQECFDDEDQPYLRQLEAEALEAWRCTDGSWLRRLQRNGAAGECRSHTPDKGFERVAARDIPKF</sequence>
<dbReference type="RefSeq" id="WP_345920914.1">
    <property type="nucleotide sequence ID" value="NZ_JBDIVE010000010.1"/>
</dbReference>
<reference evidence="1 2" key="1">
    <citation type="journal article" date="2018" name="Int. J. Syst. Evol. Microbiol.">
        <title>Uliginosibacterium sediminicola sp. nov., isolated from freshwater sediment.</title>
        <authorList>
            <person name="Hwang W.M."/>
            <person name="Kim S.M."/>
            <person name="Kang K."/>
            <person name="Ahn T.Y."/>
        </authorList>
    </citation>
    <scope>NUCLEOTIDE SEQUENCE [LARGE SCALE GENOMIC DNA]</scope>
    <source>
        <strain evidence="1 2">M1-21</strain>
    </source>
</reference>
<organism evidence="1 2">
    <name type="scientific">Uliginosibacterium sediminicola</name>
    <dbReference type="NCBI Taxonomy" id="2024550"/>
    <lineage>
        <taxon>Bacteria</taxon>
        <taxon>Pseudomonadati</taxon>
        <taxon>Pseudomonadota</taxon>
        <taxon>Betaproteobacteria</taxon>
        <taxon>Rhodocyclales</taxon>
        <taxon>Zoogloeaceae</taxon>
        <taxon>Uliginosibacterium</taxon>
    </lineage>
</organism>
<protein>
    <submittedName>
        <fullName evidence="1">Uncharacterized protein</fullName>
    </submittedName>
</protein>
<dbReference type="Proteomes" id="UP001410394">
    <property type="component" value="Unassembled WGS sequence"/>
</dbReference>
<evidence type="ECO:0000313" key="1">
    <source>
        <dbReference type="EMBL" id="MEN3070139.1"/>
    </source>
</evidence>
<gene>
    <name evidence="1" type="ORF">ABDB84_16770</name>
</gene>
<proteinExistence type="predicted"/>